<dbReference type="EMBL" id="SRMD01000091">
    <property type="protein sequence ID" value="TQW14689.1"/>
    <property type="molecule type" value="Genomic_DNA"/>
</dbReference>
<accession>A0ABY3BC63</accession>
<evidence type="ECO:0000313" key="3">
    <source>
        <dbReference type="Proteomes" id="UP000316012"/>
    </source>
</evidence>
<evidence type="ECO:0008006" key="4">
    <source>
        <dbReference type="Google" id="ProtNLM"/>
    </source>
</evidence>
<proteinExistence type="predicted"/>
<protein>
    <recommendedName>
        <fullName evidence="4">Lmo0937 family membrane protein</fullName>
    </recommendedName>
</protein>
<keyword evidence="1" id="KW-0812">Transmembrane</keyword>
<reference evidence="2 3" key="1">
    <citation type="submission" date="2019-04" db="EMBL/GenBank/DDBJ databases">
        <title>Lactobacillus gasseri 7171 assembly.</title>
        <authorList>
            <person name="Joris B.R."/>
            <person name="Giguere D."/>
        </authorList>
    </citation>
    <scope>NUCLEOTIDE SEQUENCE [LARGE SCALE GENOMIC DNA]</scope>
    <source>
        <strain evidence="2 3">7171</strain>
    </source>
</reference>
<feature type="transmembrane region" description="Helical" evidence="1">
    <location>
        <begin position="6"/>
        <end position="22"/>
    </location>
</feature>
<keyword evidence="1" id="KW-0472">Membrane</keyword>
<feature type="transmembrane region" description="Helical" evidence="1">
    <location>
        <begin position="29"/>
        <end position="49"/>
    </location>
</feature>
<comment type="caution">
    <text evidence="2">The sequence shown here is derived from an EMBL/GenBank/DDBJ whole genome shotgun (WGS) entry which is preliminary data.</text>
</comment>
<keyword evidence="3" id="KW-1185">Reference proteome</keyword>
<keyword evidence="1" id="KW-1133">Transmembrane helix</keyword>
<dbReference type="Proteomes" id="UP000316012">
    <property type="component" value="Unassembled WGS sequence"/>
</dbReference>
<sequence length="52" mass="5684">MIELAVVAMWVVGLIIITLMSYEKTKNTTLNIVSVILILIITTIIVASLSHS</sequence>
<evidence type="ECO:0000256" key="1">
    <source>
        <dbReference type="SAM" id="Phobius"/>
    </source>
</evidence>
<organism evidence="2 3">
    <name type="scientific">Lactobacillus gasseri</name>
    <dbReference type="NCBI Taxonomy" id="1596"/>
    <lineage>
        <taxon>Bacteria</taxon>
        <taxon>Bacillati</taxon>
        <taxon>Bacillota</taxon>
        <taxon>Bacilli</taxon>
        <taxon>Lactobacillales</taxon>
        <taxon>Lactobacillaceae</taxon>
        <taxon>Lactobacillus</taxon>
    </lineage>
</organism>
<gene>
    <name evidence="2" type="ORF">FIPPAONL_01641</name>
</gene>
<name>A0ABY3BC63_LACGS</name>
<evidence type="ECO:0000313" key="2">
    <source>
        <dbReference type="EMBL" id="TQW14689.1"/>
    </source>
</evidence>